<organism evidence="3 4">
    <name type="scientific">Desulfitobacterium dehalogenans (strain ATCC 51507 / DSM 9161 / JW/IU-DC1)</name>
    <dbReference type="NCBI Taxonomy" id="756499"/>
    <lineage>
        <taxon>Bacteria</taxon>
        <taxon>Bacillati</taxon>
        <taxon>Bacillota</taxon>
        <taxon>Clostridia</taxon>
        <taxon>Eubacteriales</taxon>
        <taxon>Desulfitobacteriaceae</taxon>
        <taxon>Desulfitobacterium</taxon>
    </lineage>
</organism>
<dbReference type="EMBL" id="CP003348">
    <property type="protein sequence ID" value="AFM01465.1"/>
    <property type="molecule type" value="Genomic_DNA"/>
</dbReference>
<dbReference type="InterPro" id="IPR050625">
    <property type="entry name" value="ParA/MinD_ATPase"/>
</dbReference>
<dbReference type="GO" id="GO:0005524">
    <property type="term" value="F:ATP binding"/>
    <property type="evidence" value="ECO:0007669"/>
    <property type="project" value="UniProtKB-KW"/>
</dbReference>
<evidence type="ECO:0000256" key="2">
    <source>
        <dbReference type="ARBA" id="ARBA00022840"/>
    </source>
</evidence>
<keyword evidence="2" id="KW-0067">ATP-binding</keyword>
<dbReference type="SUPFAM" id="SSF52540">
    <property type="entry name" value="P-loop containing nucleoside triphosphate hydrolases"/>
    <property type="match status" value="1"/>
</dbReference>
<dbReference type="GO" id="GO:0051782">
    <property type="term" value="P:negative regulation of cell division"/>
    <property type="evidence" value="ECO:0007669"/>
    <property type="project" value="TreeGrafter"/>
</dbReference>
<dbReference type="GO" id="GO:0005829">
    <property type="term" value="C:cytosol"/>
    <property type="evidence" value="ECO:0007669"/>
    <property type="project" value="TreeGrafter"/>
</dbReference>
<proteinExistence type="predicted"/>
<accession>I4ABY0</accession>
<dbReference type="PANTHER" id="PTHR43384:SF6">
    <property type="entry name" value="SEPTUM SITE-DETERMINING PROTEIN MIND HOMOLOG, CHLOROPLASTIC"/>
    <property type="match status" value="1"/>
</dbReference>
<keyword evidence="4" id="KW-1185">Reference proteome</keyword>
<dbReference type="HOGENOM" id="CLU_1029446_0_0_9"/>
<dbReference type="KEGG" id="ddh:Desde_3174"/>
<dbReference type="AlphaFoldDB" id="I4ABY0"/>
<dbReference type="Gene3D" id="3.40.50.300">
    <property type="entry name" value="P-loop containing nucleotide triphosphate hydrolases"/>
    <property type="match status" value="1"/>
</dbReference>
<dbReference type="GO" id="GO:0009898">
    <property type="term" value="C:cytoplasmic side of plasma membrane"/>
    <property type="evidence" value="ECO:0007669"/>
    <property type="project" value="TreeGrafter"/>
</dbReference>
<dbReference type="OrthoDB" id="1796869at2"/>
<name>I4ABY0_DESDJ</name>
<reference evidence="4" key="1">
    <citation type="submission" date="2012-06" db="EMBL/GenBank/DDBJ databases">
        <title>Complete sequence of Desulfitobacterium dehalogenans ATCC 51507.</title>
        <authorList>
            <person name="Lucas S."/>
            <person name="Han J."/>
            <person name="Lapidus A."/>
            <person name="Cheng J.-F."/>
            <person name="Goodwin L."/>
            <person name="Pitluck S."/>
            <person name="Peters L."/>
            <person name="Ovchinnikova G."/>
            <person name="Teshima H."/>
            <person name="Detter J.C."/>
            <person name="Han C."/>
            <person name="Tapia R."/>
            <person name="Land M."/>
            <person name="Hauser L."/>
            <person name="Kyrpides N."/>
            <person name="Ivanova N."/>
            <person name="Pagani I."/>
            <person name="Kruse T."/>
            <person name="de Vos W.M."/>
            <person name="Smidt H."/>
            <person name="Woyke T."/>
        </authorList>
    </citation>
    <scope>NUCLEOTIDE SEQUENCE [LARGE SCALE GENOMIC DNA]</scope>
    <source>
        <strain evidence="4">ATCC 51507 / DSM 9161 / JW/IU-DC1</strain>
    </source>
</reference>
<dbReference type="InterPro" id="IPR027417">
    <property type="entry name" value="P-loop_NTPase"/>
</dbReference>
<keyword evidence="1" id="KW-0547">Nucleotide-binding</keyword>
<evidence type="ECO:0000256" key="1">
    <source>
        <dbReference type="ARBA" id="ARBA00022741"/>
    </source>
</evidence>
<dbReference type="InterPro" id="IPR017746">
    <property type="entry name" value="Cellulose_synthase_operon_BcsQ"/>
</dbReference>
<dbReference type="RefSeq" id="WP_014794945.1">
    <property type="nucleotide sequence ID" value="NC_018017.1"/>
</dbReference>
<reference evidence="3 4" key="2">
    <citation type="journal article" date="2015" name="J. Bacteriol.">
        <title>Genomic, proteomic, and biochemical analysis of the organohalide respiratory pathway in Desulfitobacterium dehalogenans.</title>
        <authorList>
            <person name="Kruse T."/>
            <person name="van de Pas B.A."/>
            <person name="Atteia A."/>
            <person name="Krab K."/>
            <person name="Hagen W.R."/>
            <person name="Goodwin L."/>
            <person name="Chain P."/>
            <person name="Boeren S."/>
            <person name="Maphosa F."/>
            <person name="Schraa G."/>
            <person name="de Vos W.M."/>
            <person name="van der Oost J."/>
            <person name="Smidt H."/>
            <person name="Stams A.J."/>
        </authorList>
    </citation>
    <scope>NUCLEOTIDE SEQUENCE [LARGE SCALE GENOMIC DNA]</scope>
    <source>
        <strain evidence="4">ATCC 51507 / DSM 9161 / JW/IU-DC1</strain>
    </source>
</reference>
<protein>
    <submittedName>
        <fullName evidence="3">CobQ/CobB/MinD/ParA nucleotide binding domain-containing protein</fullName>
    </submittedName>
</protein>
<dbReference type="PANTHER" id="PTHR43384">
    <property type="entry name" value="SEPTUM SITE-DETERMINING PROTEIN MIND HOMOLOG, CHLOROPLASTIC-RELATED"/>
    <property type="match status" value="1"/>
</dbReference>
<dbReference type="STRING" id="756499.Desde_3174"/>
<evidence type="ECO:0000313" key="4">
    <source>
        <dbReference type="Proteomes" id="UP000006053"/>
    </source>
</evidence>
<sequence length="270" mass="29596">MEYAETIMNKRGLFDRLVRGRTGGPGVIAANQTIAVYGTQGGVGTSCLTAVLSKTLHRWGFTVLVVEAAASGGSFLRLMGKRPANNGLDTISKNREKMNSELEDIKVNIIKGLSTLPRSGAPYNTQWAWKEEEALELLRLARKMAGTGFMVVDAGNLLSDALSRAALIDADHIVSLFRPTDMGIDAAIRFYEQTRYANLSDKLIWIANQAYSSKDSAQLAGIIEQKINYCIPWENSMKSMEQGDKVPQNVQSIAEELLHNLISAPSARVF</sequence>
<dbReference type="GO" id="GO:0016887">
    <property type="term" value="F:ATP hydrolysis activity"/>
    <property type="evidence" value="ECO:0007669"/>
    <property type="project" value="TreeGrafter"/>
</dbReference>
<evidence type="ECO:0000313" key="3">
    <source>
        <dbReference type="EMBL" id="AFM01465.1"/>
    </source>
</evidence>
<dbReference type="Proteomes" id="UP000006053">
    <property type="component" value="Chromosome"/>
</dbReference>
<gene>
    <name evidence="3" type="ordered locus">Desde_3174</name>
</gene>
<dbReference type="eggNOG" id="ENOG50340HW">
    <property type="taxonomic scope" value="Bacteria"/>
</dbReference>
<dbReference type="Pfam" id="PF06564">
    <property type="entry name" value="CBP_BcsQ"/>
    <property type="match status" value="1"/>
</dbReference>